<reference evidence="2" key="1">
    <citation type="submission" date="2022-06" db="EMBL/GenBank/DDBJ databases">
        <title>Vallitalea longa sp. nov., an anaerobic bacterium isolated from marine sediment.</title>
        <authorList>
            <person name="Hirano S."/>
            <person name="Terahara T."/>
            <person name="Mori K."/>
            <person name="Hamada M."/>
            <person name="Matsumoto R."/>
            <person name="Kobayashi T."/>
        </authorList>
    </citation>
    <scope>NUCLEOTIDE SEQUENCE</scope>
    <source>
        <strain evidence="2">SH18-1</strain>
    </source>
</reference>
<dbReference type="GO" id="GO:0003676">
    <property type="term" value="F:nucleic acid binding"/>
    <property type="evidence" value="ECO:0007669"/>
    <property type="project" value="InterPro"/>
</dbReference>
<dbReference type="Gene3D" id="3.40.1350.10">
    <property type="match status" value="1"/>
</dbReference>
<dbReference type="RefSeq" id="WP_281813001.1">
    <property type="nucleotide sequence ID" value="NZ_BRLB01000001.1"/>
</dbReference>
<evidence type="ECO:0000313" key="3">
    <source>
        <dbReference type="Proteomes" id="UP001144256"/>
    </source>
</evidence>
<accession>A0A9W6DFD3</accession>
<dbReference type="EMBL" id="BRLB01000001">
    <property type="protein sequence ID" value="GKX28579.1"/>
    <property type="molecule type" value="Genomic_DNA"/>
</dbReference>
<dbReference type="AlphaFoldDB" id="A0A9W6DFD3"/>
<keyword evidence="3" id="KW-1185">Reference proteome</keyword>
<comment type="caution">
    <text evidence="2">The sequence shown here is derived from an EMBL/GenBank/DDBJ whole genome shotgun (WGS) entry which is preliminary data.</text>
</comment>
<dbReference type="Proteomes" id="UP001144256">
    <property type="component" value="Unassembled WGS sequence"/>
</dbReference>
<gene>
    <name evidence="2" type="ORF">SH1V18_10590</name>
</gene>
<name>A0A9W6DFD3_9FIRM</name>
<evidence type="ECO:0000259" key="1">
    <source>
        <dbReference type="Pfam" id="PF09002"/>
    </source>
</evidence>
<sequence>MRCNTLINILDDYNDDVAYISKFIKPKRVINITNENNVNNDVLADMRKFLSKELMGTKIIEKNYRNPFDFRKLLNDYMEKDTIINISSGDNLSAVIAHEAMIDHNSTLIYMDILEERIYKINKNGTKVINYHNVNFRVRDYVSITGGKIVTDETFDYIVEDYNKMLKVILNNYDMWITTRDFIRNNLISQSDQNIIVKSTDNNGQVRKLFDCFIDIGCVKSIKEDDNSLKIEFKNEDIRSYILSGIWLEHFTYNIVYENKKVSDVRTGVRFLWDEDKIEVENELDVIAVAGTSLICISCKDTKRYNSGSLNELDIYAEQLGGKGVKKILVATKPSKGQYVDERAERMGINLIIFNGDVDKFRKSIDKVIES</sequence>
<dbReference type="InterPro" id="IPR011335">
    <property type="entry name" value="Restrct_endonuc-II-like"/>
</dbReference>
<dbReference type="InterPro" id="IPR015093">
    <property type="entry name" value="Card1_endonucl_dom"/>
</dbReference>
<protein>
    <recommendedName>
        <fullName evidence="1">Card1 endonuclease domain-containing protein</fullName>
    </recommendedName>
</protein>
<dbReference type="Pfam" id="PF09002">
    <property type="entry name" value="Card1_endonuc"/>
    <property type="match status" value="1"/>
</dbReference>
<feature type="domain" description="Card1 endonuclease" evidence="1">
    <location>
        <begin position="240"/>
        <end position="352"/>
    </location>
</feature>
<organism evidence="2 3">
    <name type="scientific">Vallitalea longa</name>
    <dbReference type="NCBI Taxonomy" id="2936439"/>
    <lineage>
        <taxon>Bacteria</taxon>
        <taxon>Bacillati</taxon>
        <taxon>Bacillota</taxon>
        <taxon>Clostridia</taxon>
        <taxon>Lachnospirales</taxon>
        <taxon>Vallitaleaceae</taxon>
        <taxon>Vallitalea</taxon>
    </lineage>
</organism>
<proteinExistence type="predicted"/>
<dbReference type="InterPro" id="IPR011856">
    <property type="entry name" value="tRNA_endonuc-like_dom_sf"/>
</dbReference>
<dbReference type="SUPFAM" id="SSF52980">
    <property type="entry name" value="Restriction endonuclease-like"/>
    <property type="match status" value="1"/>
</dbReference>
<evidence type="ECO:0000313" key="2">
    <source>
        <dbReference type="EMBL" id="GKX28579.1"/>
    </source>
</evidence>